<organism evidence="13 14">
    <name type="scientific">Porphyromonas macacae</name>
    <dbReference type="NCBI Taxonomy" id="28115"/>
    <lineage>
        <taxon>Bacteria</taxon>
        <taxon>Pseudomonadati</taxon>
        <taxon>Bacteroidota</taxon>
        <taxon>Bacteroidia</taxon>
        <taxon>Bacteroidales</taxon>
        <taxon>Porphyromonadaceae</taxon>
        <taxon>Porphyromonas</taxon>
    </lineage>
</organism>
<dbReference type="Gene3D" id="3.40.1110.10">
    <property type="entry name" value="Calcium-transporting ATPase, cytoplasmic domain N"/>
    <property type="match status" value="1"/>
</dbReference>
<dbReference type="Proteomes" id="UP000254263">
    <property type="component" value="Unassembled WGS sequence"/>
</dbReference>
<dbReference type="SFLD" id="SFLDF00027">
    <property type="entry name" value="p-type_atpase"/>
    <property type="match status" value="1"/>
</dbReference>
<evidence type="ECO:0000256" key="9">
    <source>
        <dbReference type="ARBA" id="ARBA00022989"/>
    </source>
</evidence>
<keyword evidence="3 11" id="KW-1003">Cell membrane</keyword>
<dbReference type="GO" id="GO:0055070">
    <property type="term" value="P:copper ion homeostasis"/>
    <property type="evidence" value="ECO:0007669"/>
    <property type="project" value="TreeGrafter"/>
</dbReference>
<evidence type="ECO:0000259" key="12">
    <source>
        <dbReference type="PROSITE" id="PS50846"/>
    </source>
</evidence>
<dbReference type="Pfam" id="PF00702">
    <property type="entry name" value="Hydrolase"/>
    <property type="match status" value="1"/>
</dbReference>
<dbReference type="InterPro" id="IPR059000">
    <property type="entry name" value="ATPase_P-type_domA"/>
</dbReference>
<evidence type="ECO:0000313" key="13">
    <source>
        <dbReference type="EMBL" id="SUB78036.1"/>
    </source>
</evidence>
<dbReference type="SUPFAM" id="SSF81653">
    <property type="entry name" value="Calcium ATPase, transduction domain A"/>
    <property type="match status" value="1"/>
</dbReference>
<feature type="transmembrane region" description="Helical" evidence="11">
    <location>
        <begin position="191"/>
        <end position="210"/>
    </location>
</feature>
<evidence type="ECO:0000256" key="4">
    <source>
        <dbReference type="ARBA" id="ARBA00022692"/>
    </source>
</evidence>
<evidence type="ECO:0000256" key="6">
    <source>
        <dbReference type="ARBA" id="ARBA00022741"/>
    </source>
</evidence>
<evidence type="ECO:0000256" key="7">
    <source>
        <dbReference type="ARBA" id="ARBA00022840"/>
    </source>
</evidence>
<protein>
    <submittedName>
        <fullName evidence="13">Cation-transporting ATPase PacS</fullName>
        <ecNumber evidence="13">3.6.3.-</ecNumber>
    </submittedName>
</protein>
<feature type="transmembrane region" description="Helical" evidence="11">
    <location>
        <begin position="99"/>
        <end position="115"/>
    </location>
</feature>
<evidence type="ECO:0000256" key="10">
    <source>
        <dbReference type="ARBA" id="ARBA00023136"/>
    </source>
</evidence>
<dbReference type="GO" id="GO:0043682">
    <property type="term" value="F:P-type divalent copper transporter activity"/>
    <property type="evidence" value="ECO:0007669"/>
    <property type="project" value="TreeGrafter"/>
</dbReference>
<dbReference type="SFLD" id="SFLDS00003">
    <property type="entry name" value="Haloacid_Dehalogenase"/>
    <property type="match status" value="1"/>
</dbReference>
<accession>A0A379DI65</accession>
<dbReference type="PANTHER" id="PTHR43520:SF8">
    <property type="entry name" value="P-TYPE CU(+) TRANSPORTER"/>
    <property type="match status" value="1"/>
</dbReference>
<dbReference type="InterPro" id="IPR008250">
    <property type="entry name" value="ATPase_P-typ_transduc_dom_A_sf"/>
</dbReference>
<keyword evidence="6 11" id="KW-0547">Nucleotide-binding</keyword>
<dbReference type="PANTHER" id="PTHR43520">
    <property type="entry name" value="ATP7, ISOFORM B"/>
    <property type="match status" value="1"/>
</dbReference>
<reference evidence="13 14" key="1">
    <citation type="submission" date="2018-06" db="EMBL/GenBank/DDBJ databases">
        <authorList>
            <consortium name="Pathogen Informatics"/>
            <person name="Doyle S."/>
        </authorList>
    </citation>
    <scope>NUCLEOTIDE SEQUENCE [LARGE SCALE GENOMIC DNA]</scope>
    <source>
        <strain evidence="13 14">NCTC13100</strain>
    </source>
</reference>
<dbReference type="EMBL" id="UGTI01000001">
    <property type="protein sequence ID" value="SUB78036.1"/>
    <property type="molecule type" value="Genomic_DNA"/>
</dbReference>
<feature type="transmembrane region" description="Helical" evidence="11">
    <location>
        <begin position="344"/>
        <end position="366"/>
    </location>
</feature>
<keyword evidence="10 11" id="KW-0472">Membrane</keyword>
<dbReference type="NCBIfam" id="TIGR01512">
    <property type="entry name" value="ATPase-IB2_Cd"/>
    <property type="match status" value="1"/>
</dbReference>
<feature type="transmembrane region" description="Helical" evidence="11">
    <location>
        <begin position="682"/>
        <end position="705"/>
    </location>
</feature>
<dbReference type="FunFam" id="3.30.70.100:FF:000001">
    <property type="entry name" value="ATPase copper transporting beta"/>
    <property type="match status" value="1"/>
</dbReference>
<feature type="transmembrane region" description="Helical" evidence="11">
    <location>
        <begin position="372"/>
        <end position="395"/>
    </location>
</feature>
<dbReference type="CDD" id="cd02094">
    <property type="entry name" value="P-type_ATPase_Cu-like"/>
    <property type="match status" value="1"/>
</dbReference>
<dbReference type="InterPro" id="IPR036412">
    <property type="entry name" value="HAD-like_sf"/>
</dbReference>
<evidence type="ECO:0000256" key="8">
    <source>
        <dbReference type="ARBA" id="ARBA00022967"/>
    </source>
</evidence>
<keyword evidence="5 11" id="KW-0479">Metal-binding</keyword>
<dbReference type="Gene3D" id="3.40.50.1000">
    <property type="entry name" value="HAD superfamily/HAD-like"/>
    <property type="match status" value="1"/>
</dbReference>
<evidence type="ECO:0000256" key="11">
    <source>
        <dbReference type="RuleBase" id="RU362081"/>
    </source>
</evidence>
<dbReference type="SUPFAM" id="SSF55008">
    <property type="entry name" value="HMA, heavy metal-associated domain"/>
    <property type="match status" value="1"/>
</dbReference>
<keyword evidence="9 11" id="KW-1133">Transmembrane helix</keyword>
<dbReference type="SUPFAM" id="SSF56784">
    <property type="entry name" value="HAD-like"/>
    <property type="match status" value="1"/>
</dbReference>
<evidence type="ECO:0000256" key="1">
    <source>
        <dbReference type="ARBA" id="ARBA00004651"/>
    </source>
</evidence>
<comment type="subcellular location">
    <subcellularLocation>
        <location evidence="1">Cell membrane</location>
        <topology evidence="1">Multi-pass membrane protein</topology>
    </subcellularLocation>
</comment>
<dbReference type="InterPro" id="IPR001757">
    <property type="entry name" value="P_typ_ATPase"/>
</dbReference>
<dbReference type="Gene3D" id="3.30.70.100">
    <property type="match status" value="1"/>
</dbReference>
<dbReference type="InterPro" id="IPR006121">
    <property type="entry name" value="HMA_dom"/>
</dbReference>
<sequence length="736" mass="80667">MKENLIKRIYPIVGMRCAACAANVEKAVGKIDGVRGCSVLLSENSLHVQYDSGIVDGKQLQKTVRAIGFDLIIGDEDAERLQQKEDIEKAELKTMKRDTVLSWVATVLMMSLMFADFGNSLLKMWLMMLIALPVYSYFGRSYHINAVKQIRHGIMSMDTLVSLSTGISFFYSFIMLLLLTFSAETVYHGTHLYFDASAMIITFVLTGKLMEKRATYSTGSAIRQLVGLMPKEAVVRRDGRDETVPIGSIRINEFVCIRPGERIPVDGVVISGQSSVDESMINGEPLPVDKEPDHFLYTGTINGRGSMIMRAEGVGAQTVLGRIIQAVRDAQSSKAPIQRLADKIASVFVPVVITISILTYLFWLIFGGYGSNSIALLCAISVMVIACPCALGLATPTALVVSIGKAAQNHVLIKNAVSLELLSNVNTVLLDKTGTLTEGKPVVNSVEWTVEESRVKRYELLLYAAELANTHPLAVSICNFLDFKNAELPNLEGYNNVPGSGVEFVYEGHSYRIGSERFVSEKKGVWKKSISATSALVYFSEDDTLLARYEIADKLQPQSREAVEELKKHGLSVIMATGDRIESAEEIAAELGITEYRARMLPDEKAELVKELKKQGRTVLMVGDGVNDSAALSLADVSVAMAKGSDIAVETAMITLVKHDLRLLSGVFRLSRQTRKIIKENLFWALIYNLLAIPIAAGVLFPSFGLLLDPAISGAAMAFSSISVVSNSLRLKRFKF</sequence>
<gene>
    <name evidence="13" type="primary">pacS</name>
    <name evidence="13" type="ORF">NCTC13100_01188</name>
</gene>
<dbReference type="PRINTS" id="PR00943">
    <property type="entry name" value="CUATPASE"/>
</dbReference>
<dbReference type="NCBIfam" id="TIGR01525">
    <property type="entry name" value="ATPase-IB_hvy"/>
    <property type="match status" value="1"/>
</dbReference>
<dbReference type="NCBIfam" id="TIGR01494">
    <property type="entry name" value="ATPase_P-type"/>
    <property type="match status" value="1"/>
</dbReference>
<dbReference type="GO" id="GO:0016887">
    <property type="term" value="F:ATP hydrolysis activity"/>
    <property type="evidence" value="ECO:0007669"/>
    <property type="project" value="InterPro"/>
</dbReference>
<feature type="transmembrane region" description="Helical" evidence="11">
    <location>
        <begin position="121"/>
        <end position="138"/>
    </location>
</feature>
<evidence type="ECO:0000256" key="2">
    <source>
        <dbReference type="ARBA" id="ARBA00006024"/>
    </source>
</evidence>
<dbReference type="GO" id="GO:0005524">
    <property type="term" value="F:ATP binding"/>
    <property type="evidence" value="ECO:0007669"/>
    <property type="project" value="UniProtKB-UniRule"/>
</dbReference>
<dbReference type="AlphaFoldDB" id="A0A379DI65"/>
<dbReference type="InterPro" id="IPR023299">
    <property type="entry name" value="ATPase_P-typ_cyto_dom_N"/>
</dbReference>
<dbReference type="InterPro" id="IPR036163">
    <property type="entry name" value="HMA_dom_sf"/>
</dbReference>
<dbReference type="Pfam" id="PF00122">
    <property type="entry name" value="E1-E2_ATPase"/>
    <property type="match status" value="1"/>
</dbReference>
<feature type="transmembrane region" description="Helical" evidence="11">
    <location>
        <begin position="159"/>
        <end position="179"/>
    </location>
</feature>
<dbReference type="SUPFAM" id="SSF81665">
    <property type="entry name" value="Calcium ATPase, transmembrane domain M"/>
    <property type="match status" value="1"/>
</dbReference>
<evidence type="ECO:0000313" key="14">
    <source>
        <dbReference type="Proteomes" id="UP000254263"/>
    </source>
</evidence>
<dbReference type="InterPro" id="IPR027256">
    <property type="entry name" value="P-typ_ATPase_IB"/>
</dbReference>
<dbReference type="CDD" id="cd00371">
    <property type="entry name" value="HMA"/>
    <property type="match status" value="1"/>
</dbReference>
<dbReference type="InterPro" id="IPR017969">
    <property type="entry name" value="Heavy-metal-associated_CS"/>
</dbReference>
<comment type="similarity">
    <text evidence="2 11">Belongs to the cation transport ATPase (P-type) (TC 3.A.3) family. Type IB subfamily.</text>
</comment>
<dbReference type="SFLD" id="SFLDG00002">
    <property type="entry name" value="C1.7:_P-type_atpase_like"/>
    <property type="match status" value="1"/>
</dbReference>
<dbReference type="FunFam" id="2.70.150.10:FF:000020">
    <property type="entry name" value="Copper-exporting P-type ATPase A"/>
    <property type="match status" value="1"/>
</dbReference>
<keyword evidence="13" id="KW-0378">Hydrolase</keyword>
<dbReference type="Pfam" id="PF00403">
    <property type="entry name" value="HMA"/>
    <property type="match status" value="1"/>
</dbReference>
<dbReference type="RefSeq" id="WP_018361241.1">
    <property type="nucleotide sequence ID" value="NZ_UGTI01000001.1"/>
</dbReference>
<dbReference type="GO" id="GO:0005886">
    <property type="term" value="C:plasma membrane"/>
    <property type="evidence" value="ECO:0007669"/>
    <property type="project" value="UniProtKB-SubCell"/>
</dbReference>
<evidence type="ECO:0000256" key="5">
    <source>
        <dbReference type="ARBA" id="ARBA00022723"/>
    </source>
</evidence>
<keyword evidence="8" id="KW-1278">Translocase</keyword>
<keyword evidence="7 11" id="KW-0067">ATP-binding</keyword>
<dbReference type="InterPro" id="IPR023298">
    <property type="entry name" value="ATPase_P-typ_TM_dom_sf"/>
</dbReference>
<dbReference type="InterPro" id="IPR044492">
    <property type="entry name" value="P_typ_ATPase_HD_dom"/>
</dbReference>
<dbReference type="PRINTS" id="PR00119">
    <property type="entry name" value="CATATPASE"/>
</dbReference>
<keyword evidence="4 11" id="KW-0812">Transmembrane</keyword>
<dbReference type="GO" id="GO:0060003">
    <property type="term" value="P:copper ion export"/>
    <property type="evidence" value="ECO:0007669"/>
    <property type="project" value="UniProtKB-ARBA"/>
</dbReference>
<dbReference type="GO" id="GO:0005507">
    <property type="term" value="F:copper ion binding"/>
    <property type="evidence" value="ECO:0007669"/>
    <property type="project" value="TreeGrafter"/>
</dbReference>
<feature type="transmembrane region" description="Helical" evidence="11">
    <location>
        <begin position="711"/>
        <end position="729"/>
    </location>
</feature>
<dbReference type="NCBIfam" id="TIGR01511">
    <property type="entry name" value="ATPase-IB1_Cu"/>
    <property type="match status" value="1"/>
</dbReference>
<proteinExistence type="inferred from homology"/>
<dbReference type="PROSITE" id="PS01047">
    <property type="entry name" value="HMA_1"/>
    <property type="match status" value="1"/>
</dbReference>
<evidence type="ECO:0000256" key="3">
    <source>
        <dbReference type="ARBA" id="ARBA00022475"/>
    </source>
</evidence>
<name>A0A379DI65_9PORP</name>
<dbReference type="InterPro" id="IPR023214">
    <property type="entry name" value="HAD_sf"/>
</dbReference>
<dbReference type="PROSITE" id="PS50846">
    <property type="entry name" value="HMA_2"/>
    <property type="match status" value="1"/>
</dbReference>
<dbReference type="Gene3D" id="2.70.150.10">
    <property type="entry name" value="Calcium-transporting ATPase, cytoplasmic transduction domain A"/>
    <property type="match status" value="1"/>
</dbReference>
<dbReference type="InterPro" id="IPR018303">
    <property type="entry name" value="ATPase_P-typ_P_site"/>
</dbReference>
<feature type="domain" description="HMA" evidence="12">
    <location>
        <begin position="6"/>
        <end position="72"/>
    </location>
</feature>
<dbReference type="PROSITE" id="PS00154">
    <property type="entry name" value="ATPASE_E1_E2"/>
    <property type="match status" value="1"/>
</dbReference>
<dbReference type="EC" id="3.6.3.-" evidence="13"/>